<keyword evidence="3 5" id="KW-0862">Zinc</keyword>
<evidence type="ECO:0000313" key="13">
    <source>
        <dbReference type="Proteomes" id="UP000054618"/>
    </source>
</evidence>
<evidence type="ECO:0000256" key="1">
    <source>
        <dbReference type="ARBA" id="ARBA00010178"/>
    </source>
</evidence>
<dbReference type="PRINTS" id="PR00083">
    <property type="entry name" value="HOLDHDRGNASE"/>
</dbReference>
<feature type="binding site" evidence="5 8">
    <location>
        <position position="187"/>
    </location>
    <ligand>
        <name>NAD(+)</name>
        <dbReference type="ChEBI" id="CHEBI:57540"/>
    </ligand>
</feature>
<name>A0A0W0Y455_9GAMM</name>
<keyword evidence="4 5" id="KW-0560">Oxidoreductase</keyword>
<dbReference type="HAMAP" id="MF_01024">
    <property type="entry name" value="HisD"/>
    <property type="match status" value="1"/>
</dbReference>
<comment type="function">
    <text evidence="5">Catalyzes the sequential NAD-dependent oxidations of L-histidinol to L-histidinaldehyde and then to L-histidine.</text>
</comment>
<dbReference type="AlphaFoldDB" id="A0A0W0Y455"/>
<keyword evidence="2 5" id="KW-0479">Metal-binding</keyword>
<dbReference type="CDD" id="cd06572">
    <property type="entry name" value="Histidinol_dh"/>
    <property type="match status" value="1"/>
</dbReference>
<dbReference type="InterPro" id="IPR012131">
    <property type="entry name" value="Hstdl_DH"/>
</dbReference>
<comment type="catalytic activity">
    <reaction evidence="5">
        <text>L-histidinol + 2 NAD(+) + H2O = L-histidine + 2 NADH + 3 H(+)</text>
        <dbReference type="Rhea" id="RHEA:20641"/>
        <dbReference type="ChEBI" id="CHEBI:15377"/>
        <dbReference type="ChEBI" id="CHEBI:15378"/>
        <dbReference type="ChEBI" id="CHEBI:57540"/>
        <dbReference type="ChEBI" id="CHEBI:57595"/>
        <dbReference type="ChEBI" id="CHEBI:57699"/>
        <dbReference type="ChEBI" id="CHEBI:57945"/>
        <dbReference type="EC" id="1.1.1.23"/>
    </reaction>
</comment>
<feature type="active site" description="Proton acceptor" evidence="5 7">
    <location>
        <position position="326"/>
    </location>
</feature>
<evidence type="ECO:0000256" key="10">
    <source>
        <dbReference type="PIRSR" id="PIRSR000099-4"/>
    </source>
</evidence>
<dbReference type="Proteomes" id="UP000054618">
    <property type="component" value="Unassembled WGS sequence"/>
</dbReference>
<dbReference type="InterPro" id="IPR001692">
    <property type="entry name" value="Histidinol_DH_CS"/>
</dbReference>
<feature type="binding site" evidence="5 10">
    <location>
        <position position="359"/>
    </location>
    <ligand>
        <name>Zn(2+)</name>
        <dbReference type="ChEBI" id="CHEBI:29105"/>
    </ligand>
</feature>
<protein>
    <recommendedName>
        <fullName evidence="5">Histidinol dehydrogenase</fullName>
        <shortName evidence="5">HDH</shortName>
        <ecNumber evidence="5">1.1.1.23</ecNumber>
    </recommendedName>
</protein>
<dbReference type="Gene3D" id="1.20.5.1300">
    <property type="match status" value="1"/>
</dbReference>
<evidence type="ECO:0000256" key="4">
    <source>
        <dbReference type="ARBA" id="ARBA00023002"/>
    </source>
</evidence>
<feature type="binding site" evidence="5 10">
    <location>
        <position position="258"/>
    </location>
    <ligand>
        <name>Zn(2+)</name>
        <dbReference type="ChEBI" id="CHEBI:29105"/>
    </ligand>
</feature>
<feature type="binding site" evidence="5 8">
    <location>
        <position position="124"/>
    </location>
    <ligand>
        <name>NAD(+)</name>
        <dbReference type="ChEBI" id="CHEBI:57540"/>
    </ligand>
</feature>
<feature type="binding site" evidence="5 9">
    <location>
        <position position="413"/>
    </location>
    <ligand>
        <name>substrate</name>
    </ligand>
</feature>
<evidence type="ECO:0000256" key="6">
    <source>
        <dbReference type="PIRNR" id="PIRNR000099"/>
    </source>
</evidence>
<dbReference type="EMBL" id="LNYS01000006">
    <property type="protein sequence ID" value="KTD51705.1"/>
    <property type="molecule type" value="Genomic_DNA"/>
</dbReference>
<feature type="binding site" evidence="5 9">
    <location>
        <position position="326"/>
    </location>
    <ligand>
        <name>substrate</name>
    </ligand>
</feature>
<feature type="binding site" evidence="5 9">
    <location>
        <position position="418"/>
    </location>
    <ligand>
        <name>substrate</name>
    </ligand>
</feature>
<feature type="binding site" evidence="5 10">
    <location>
        <position position="418"/>
    </location>
    <ligand>
        <name>Zn(2+)</name>
        <dbReference type="ChEBI" id="CHEBI:29105"/>
    </ligand>
</feature>
<organism evidence="12 13">
    <name type="scientific">Legionella quinlivanii</name>
    <dbReference type="NCBI Taxonomy" id="45073"/>
    <lineage>
        <taxon>Bacteria</taxon>
        <taxon>Pseudomonadati</taxon>
        <taxon>Pseudomonadota</taxon>
        <taxon>Gammaproteobacteria</taxon>
        <taxon>Legionellales</taxon>
        <taxon>Legionellaceae</taxon>
        <taxon>Legionella</taxon>
    </lineage>
</organism>
<sequence>MIKIINWNTLSESAKEQTLQRPIISNDPSQQVSEIISQVRIQGDSALFELTEKFDGVTLKSIQVEPEAISEAIIEDNALEAIVRAADTITSYHQAVKPCSQSIQTAPGVNINKLYRPIEKVGLYVPGGNNTPLISSLLMQAIPAKIAGCPLRVLCTPPDKTGSIDPHLLVAARICGISTIYTLGGAQAIAALAYGTETVIKMDKLFGPGNRFVTEAKTQVSIDPKGASIDMPAGPSEVMVVADKWANPEFVAADLLAQAEHGCDSQVILLCEEEAFACSVQTALLRQIYEMPKQAVIRQSLDKGSIIFCKSVKEQLAIINRYAPEHLIINREDASEWLNEIQSAGTIFLGPWAAESLGDYITGSNHVLPTFGFAKTHSGLSTADFMKSMTIQSIDETGLLGLGEYAMRLAKLENLQAHANAIKLRMDSVYAGE</sequence>
<dbReference type="UniPathway" id="UPA00031">
    <property type="reaction ID" value="UER00014"/>
</dbReference>
<keyword evidence="13" id="KW-1185">Reference proteome</keyword>
<dbReference type="PANTHER" id="PTHR21256:SF2">
    <property type="entry name" value="HISTIDINE BIOSYNTHESIS TRIFUNCTIONAL PROTEIN"/>
    <property type="match status" value="1"/>
</dbReference>
<reference evidence="12 13" key="1">
    <citation type="submission" date="2015-11" db="EMBL/GenBank/DDBJ databases">
        <title>Genomic analysis of 38 Legionella species identifies large and diverse effector repertoires.</title>
        <authorList>
            <person name="Burstein D."/>
            <person name="Amaro F."/>
            <person name="Zusman T."/>
            <person name="Lifshitz Z."/>
            <person name="Cohen O."/>
            <person name="Gilbert J.A."/>
            <person name="Pupko T."/>
            <person name="Shuman H.A."/>
            <person name="Segal G."/>
        </authorList>
    </citation>
    <scope>NUCLEOTIDE SEQUENCE [LARGE SCALE GENOMIC DNA]</scope>
    <source>
        <strain evidence="12 13">CDC#1442-AUS-E</strain>
    </source>
</reference>
<dbReference type="GO" id="GO:0004399">
    <property type="term" value="F:histidinol dehydrogenase activity"/>
    <property type="evidence" value="ECO:0007669"/>
    <property type="project" value="UniProtKB-UniRule"/>
</dbReference>
<evidence type="ECO:0000256" key="9">
    <source>
        <dbReference type="PIRSR" id="PIRSR000099-3"/>
    </source>
</evidence>
<evidence type="ECO:0000256" key="2">
    <source>
        <dbReference type="ARBA" id="ARBA00022723"/>
    </source>
</evidence>
<evidence type="ECO:0000256" key="7">
    <source>
        <dbReference type="PIRSR" id="PIRSR000099-1"/>
    </source>
</evidence>
<feature type="active site" description="Proton acceptor" evidence="5 7">
    <location>
        <position position="325"/>
    </location>
</feature>
<comment type="pathway">
    <text evidence="5">Amino-acid biosynthesis; L-histidine biosynthesis; L-histidine from 5-phospho-alpha-D-ribose 1-diphosphate: step 9/9.</text>
</comment>
<dbReference type="GO" id="GO:0005829">
    <property type="term" value="C:cytosol"/>
    <property type="evidence" value="ECO:0007669"/>
    <property type="project" value="TreeGrafter"/>
</dbReference>
<keyword evidence="5 8" id="KW-0520">NAD</keyword>
<dbReference type="SUPFAM" id="SSF53720">
    <property type="entry name" value="ALDH-like"/>
    <property type="match status" value="1"/>
</dbReference>
<evidence type="ECO:0000313" key="12">
    <source>
        <dbReference type="EMBL" id="KTD51705.1"/>
    </source>
</evidence>
<dbReference type="PATRIC" id="fig|45073.5.peg.579"/>
<dbReference type="PIRSF" id="PIRSF000099">
    <property type="entry name" value="Histidinol_dh"/>
    <property type="match status" value="1"/>
</dbReference>
<dbReference type="PROSITE" id="PS00611">
    <property type="entry name" value="HISOL_DEHYDROGENASE"/>
    <property type="match status" value="1"/>
</dbReference>
<keyword evidence="5" id="KW-0368">Histidine biosynthesis</keyword>
<gene>
    <name evidence="5 12" type="primary">hisD</name>
    <name evidence="12" type="ORF">Lqui_0549</name>
</gene>
<dbReference type="GO" id="GO:0051287">
    <property type="term" value="F:NAD binding"/>
    <property type="evidence" value="ECO:0007669"/>
    <property type="project" value="InterPro"/>
</dbReference>
<dbReference type="GO" id="GO:0000105">
    <property type="term" value="P:L-histidine biosynthetic process"/>
    <property type="evidence" value="ECO:0007669"/>
    <property type="project" value="UniProtKB-UniRule"/>
</dbReference>
<dbReference type="Pfam" id="PF00815">
    <property type="entry name" value="Histidinol_dh"/>
    <property type="match status" value="1"/>
</dbReference>
<feature type="binding site" evidence="5 9">
    <location>
        <position position="236"/>
    </location>
    <ligand>
        <name>substrate</name>
    </ligand>
</feature>
<dbReference type="Gene3D" id="3.40.50.1980">
    <property type="entry name" value="Nitrogenase molybdenum iron protein domain"/>
    <property type="match status" value="2"/>
</dbReference>
<dbReference type="EC" id="1.1.1.23" evidence="5"/>
<feature type="binding site" evidence="5 10">
    <location>
        <position position="261"/>
    </location>
    <ligand>
        <name>Zn(2+)</name>
        <dbReference type="ChEBI" id="CHEBI:29105"/>
    </ligand>
</feature>
<dbReference type="InterPro" id="IPR022695">
    <property type="entry name" value="Histidinol_DH_monofunct"/>
</dbReference>
<feature type="binding site" evidence="5 8">
    <location>
        <position position="210"/>
    </location>
    <ligand>
        <name>NAD(+)</name>
        <dbReference type="ChEBI" id="CHEBI:57540"/>
    </ligand>
</feature>
<evidence type="ECO:0000256" key="11">
    <source>
        <dbReference type="RuleBase" id="RU004175"/>
    </source>
</evidence>
<dbReference type="OrthoDB" id="9805269at2"/>
<feature type="binding site" evidence="5 9">
    <location>
        <position position="359"/>
    </location>
    <ligand>
        <name>substrate</name>
    </ligand>
</feature>
<keyword evidence="5" id="KW-0028">Amino-acid biosynthesis</keyword>
<evidence type="ECO:0000256" key="5">
    <source>
        <dbReference type="HAMAP-Rule" id="MF_01024"/>
    </source>
</evidence>
<evidence type="ECO:0000256" key="8">
    <source>
        <dbReference type="PIRSR" id="PIRSR000099-2"/>
    </source>
</evidence>
<accession>A0A0W0Y455</accession>
<comment type="caution">
    <text evidence="12">The sequence shown here is derived from an EMBL/GenBank/DDBJ whole genome shotgun (WGS) entry which is preliminary data.</text>
</comment>
<dbReference type="InterPro" id="IPR016161">
    <property type="entry name" value="Ald_DH/histidinol_DH"/>
</dbReference>
<dbReference type="RefSeq" id="WP_058506663.1">
    <property type="nucleotide sequence ID" value="NZ_CAAAIK010000002.1"/>
</dbReference>
<dbReference type="NCBIfam" id="TIGR00069">
    <property type="entry name" value="hisD"/>
    <property type="match status" value="1"/>
</dbReference>
<feature type="binding site" evidence="5 9">
    <location>
        <position position="258"/>
    </location>
    <ligand>
        <name>substrate</name>
    </ligand>
</feature>
<dbReference type="GO" id="GO:0008270">
    <property type="term" value="F:zinc ion binding"/>
    <property type="evidence" value="ECO:0007669"/>
    <property type="project" value="UniProtKB-UniRule"/>
</dbReference>
<proteinExistence type="inferred from homology"/>
<dbReference type="STRING" id="45073.Lqui_0549"/>
<comment type="similarity">
    <text evidence="1 5 6 11">Belongs to the histidinol dehydrogenase family.</text>
</comment>
<dbReference type="FunFam" id="3.40.50.1980:FF:000001">
    <property type="entry name" value="Histidinol dehydrogenase"/>
    <property type="match status" value="1"/>
</dbReference>
<dbReference type="PANTHER" id="PTHR21256">
    <property type="entry name" value="HISTIDINOL DEHYDROGENASE HDH"/>
    <property type="match status" value="1"/>
</dbReference>
<comment type="cofactor">
    <cofactor evidence="5 10">
        <name>Zn(2+)</name>
        <dbReference type="ChEBI" id="CHEBI:29105"/>
    </cofactor>
    <text evidence="5 10">Binds 1 zinc ion per subunit.</text>
</comment>
<evidence type="ECO:0000256" key="3">
    <source>
        <dbReference type="ARBA" id="ARBA00022833"/>
    </source>
</evidence>
<feature type="binding site" evidence="5 9">
    <location>
        <position position="261"/>
    </location>
    <ligand>
        <name>substrate</name>
    </ligand>
</feature>